<dbReference type="InterPro" id="IPR013424">
    <property type="entry name" value="Ice-binding_C"/>
</dbReference>
<proteinExistence type="predicted"/>
<dbReference type="Pfam" id="PF07589">
    <property type="entry name" value="PEP-CTERM"/>
    <property type="match status" value="1"/>
</dbReference>
<comment type="caution">
    <text evidence="3">The sequence shown here is derived from an EMBL/GenBank/DDBJ whole genome shotgun (WGS) entry which is preliminary data.</text>
</comment>
<dbReference type="Proteomes" id="UP000016540">
    <property type="component" value="Unassembled WGS sequence"/>
</dbReference>
<dbReference type="RefSeq" id="WP_012137984.1">
    <property type="nucleotide sequence ID" value="NZ_KE007325.1"/>
</dbReference>
<evidence type="ECO:0000259" key="2">
    <source>
        <dbReference type="Pfam" id="PF07589"/>
    </source>
</evidence>
<dbReference type="eggNOG" id="ENOG503353N">
    <property type="taxonomic scope" value="Bacteria"/>
</dbReference>
<feature type="domain" description="Ice-binding protein C-terminal" evidence="2">
    <location>
        <begin position="179"/>
        <end position="202"/>
    </location>
</feature>
<dbReference type="NCBIfam" id="TIGR02595">
    <property type="entry name" value="PEP_CTERM"/>
    <property type="match status" value="1"/>
</dbReference>
<evidence type="ECO:0000256" key="1">
    <source>
        <dbReference type="SAM" id="SignalP"/>
    </source>
</evidence>
<gene>
    <name evidence="3" type="ORF">MARLIPOL_09851</name>
</gene>
<feature type="chain" id="PRO_5004462421" description="Ice-binding protein C-terminal domain-containing protein" evidence="1">
    <location>
        <begin position="23"/>
        <end position="205"/>
    </location>
</feature>
<keyword evidence="1" id="KW-0732">Signal</keyword>
<protein>
    <recommendedName>
        <fullName evidence="2">Ice-binding protein C-terminal domain-containing protein</fullName>
    </recommendedName>
</protein>
<sequence>MPRITLVTLLAAVLFFPTLASAAQISASYQVNLNSSDPGLVVHSSDIADNPFTFDLNEGDSEYFTLFKIWTGESAVNDDDQLSQPISVDFSFTSPEVMTGSVDGETVGVKDGFWGHYQAGELTWDGPLDLVFGALGDGLLRVTLFDAVFNEGYLFGLHDGEYYGAKVKAKIELLSDASQVPEPGTLALLGLGLLGLTLRARRRAS</sequence>
<dbReference type="EMBL" id="ASAD01000011">
    <property type="protein sequence ID" value="EON91918.1"/>
    <property type="molecule type" value="Genomic_DNA"/>
</dbReference>
<feature type="signal peptide" evidence="1">
    <location>
        <begin position="1"/>
        <end position="22"/>
    </location>
</feature>
<evidence type="ECO:0000313" key="4">
    <source>
        <dbReference type="Proteomes" id="UP000016540"/>
    </source>
</evidence>
<accession>R8B011</accession>
<dbReference type="AlphaFoldDB" id="R8B011"/>
<keyword evidence="4" id="KW-1185">Reference proteome</keyword>
<evidence type="ECO:0000313" key="3">
    <source>
        <dbReference type="EMBL" id="EON91918.1"/>
    </source>
</evidence>
<organism evidence="3 4">
    <name type="scientific">Marinobacter lipolyticus SM19</name>
    <dbReference type="NCBI Taxonomy" id="1318628"/>
    <lineage>
        <taxon>Bacteria</taxon>
        <taxon>Pseudomonadati</taxon>
        <taxon>Pseudomonadota</taxon>
        <taxon>Gammaproteobacteria</taxon>
        <taxon>Pseudomonadales</taxon>
        <taxon>Marinobacteraceae</taxon>
        <taxon>Marinobacter</taxon>
    </lineage>
</organism>
<dbReference type="HOGENOM" id="CLU_1336173_0_0_6"/>
<dbReference type="PATRIC" id="fig|1318628.3.peg.1963"/>
<reference evidence="3 4" key="1">
    <citation type="journal article" date="2013" name="Genome Announc.">
        <title>Draft Genome Sequence of the Moderately Halophilic Bacterium Marinobacter lipolyticus Strain SM19.</title>
        <authorList>
            <person name="Papke R.T."/>
            <person name="de la Haba R.R."/>
            <person name="Infante-Dominguez C."/>
            <person name="Perez D."/>
            <person name="Sanchez-Porro C."/>
            <person name="Lapierre P."/>
            <person name="Ventosa A."/>
        </authorList>
    </citation>
    <scope>NUCLEOTIDE SEQUENCE [LARGE SCALE GENOMIC DNA]</scope>
    <source>
        <strain evidence="3 4">SM19</strain>
    </source>
</reference>
<name>R8B011_9GAMM</name>